<dbReference type="InterPro" id="IPR002347">
    <property type="entry name" value="SDR_fam"/>
</dbReference>
<dbReference type="OrthoDB" id="9809821at2"/>
<dbReference type="InterPro" id="IPR036291">
    <property type="entry name" value="NAD(P)-bd_dom_sf"/>
</dbReference>
<evidence type="ECO:0000313" key="3">
    <source>
        <dbReference type="EMBL" id="KOY14322.1"/>
    </source>
</evidence>
<name>A0A0M9BMH6_9BACL</name>
<protein>
    <submittedName>
        <fullName evidence="3">Sugar dehydrogenase</fullName>
    </submittedName>
</protein>
<dbReference type="PANTHER" id="PTHR24320:SF152">
    <property type="entry name" value="SHORT-CHAIN DEHYDROGENASE_REDUCTASE FAMILY PROTEIN"/>
    <property type="match status" value="1"/>
</dbReference>
<gene>
    <name evidence="3" type="ORF">AMS66_20185</name>
</gene>
<evidence type="ECO:0000256" key="2">
    <source>
        <dbReference type="ARBA" id="ARBA00023002"/>
    </source>
</evidence>
<dbReference type="PATRIC" id="fig|1705561.3.peg.4204"/>
<dbReference type="RefSeq" id="WP_053782501.1">
    <property type="nucleotide sequence ID" value="NZ_LITU01000070.1"/>
</dbReference>
<dbReference type="EMBL" id="LITU01000070">
    <property type="protein sequence ID" value="KOY14322.1"/>
    <property type="molecule type" value="Genomic_DNA"/>
</dbReference>
<dbReference type="SUPFAM" id="SSF51735">
    <property type="entry name" value="NAD(P)-binding Rossmann-fold domains"/>
    <property type="match status" value="1"/>
</dbReference>
<dbReference type="Gene3D" id="3.40.50.720">
    <property type="entry name" value="NAD(P)-binding Rossmann-like Domain"/>
    <property type="match status" value="1"/>
</dbReference>
<keyword evidence="4" id="KW-1185">Reference proteome</keyword>
<sequence length="317" mass="34754">MSKPNKTVIITGGNTGLGYECAKVIASSQKWHVVIASRSLSRGNAAVQTLIQSTGNPNISAMELDLASTTSIRKLAAQYIQTDLPPLYAIVCNAGSQFVQNTQSTTDGVEATFGVNHLGHFLLVRLLLESLQEQGRIIVVSSDTHDPGAKTGMPAPRYAHPNIMSDPAQSDQLLSDLSPSARGQLRYTTSKLCNLYFTYELARQVQQSGRSVAVAAFNPGMMPGKGSALTREYRPLLRFMWNYVMPLMRFFNSGIRTTRQSGTDLASLVLHQPVSELKGTYWDGTQKIPSSEESYSPERAIELWDWSSGRLGLHNTI</sequence>
<dbReference type="Pfam" id="PF00106">
    <property type="entry name" value="adh_short"/>
    <property type="match status" value="1"/>
</dbReference>
<keyword evidence="2" id="KW-0560">Oxidoreductase</keyword>
<accession>A0A0M9BMH6</accession>
<evidence type="ECO:0000313" key="4">
    <source>
        <dbReference type="Proteomes" id="UP000037688"/>
    </source>
</evidence>
<comment type="caution">
    <text evidence="3">The sequence shown here is derived from an EMBL/GenBank/DDBJ whole genome shotgun (WGS) entry which is preliminary data.</text>
</comment>
<reference evidence="3 4" key="1">
    <citation type="submission" date="2015-08" db="EMBL/GenBank/DDBJ databases">
        <title>Draft genome sequence of cellulolytic and xylanolytic Paenibacillus sp. A59, isolated from a decaying forest soil from Patagonia, Argentina.</title>
        <authorList>
            <person name="Ghio S."/>
            <person name="Caceres A.M."/>
            <person name="Talia P."/>
            <person name="Grasso D."/>
            <person name="Campos E."/>
        </authorList>
    </citation>
    <scope>NUCLEOTIDE SEQUENCE [LARGE SCALE GENOMIC DNA]</scope>
    <source>
        <strain evidence="3 4">A59</strain>
    </source>
</reference>
<dbReference type="PRINTS" id="PR00081">
    <property type="entry name" value="GDHRDH"/>
</dbReference>
<dbReference type="GO" id="GO:0016491">
    <property type="term" value="F:oxidoreductase activity"/>
    <property type="evidence" value="ECO:0007669"/>
    <property type="project" value="UniProtKB-KW"/>
</dbReference>
<evidence type="ECO:0000256" key="1">
    <source>
        <dbReference type="ARBA" id="ARBA00006484"/>
    </source>
</evidence>
<comment type="similarity">
    <text evidence="1">Belongs to the short-chain dehydrogenases/reductases (SDR) family.</text>
</comment>
<dbReference type="AlphaFoldDB" id="A0A0M9BMH6"/>
<organism evidence="3 4">
    <name type="scientific">Paenibacillus xylanivorans</name>
    <dbReference type="NCBI Taxonomy" id="1705561"/>
    <lineage>
        <taxon>Bacteria</taxon>
        <taxon>Bacillati</taxon>
        <taxon>Bacillota</taxon>
        <taxon>Bacilli</taxon>
        <taxon>Bacillales</taxon>
        <taxon>Paenibacillaceae</taxon>
        <taxon>Paenibacillus</taxon>
    </lineage>
</organism>
<proteinExistence type="inferred from homology"/>
<dbReference type="Proteomes" id="UP000037688">
    <property type="component" value="Unassembled WGS sequence"/>
</dbReference>
<dbReference type="PANTHER" id="PTHR24320">
    <property type="entry name" value="RETINOL DEHYDROGENASE"/>
    <property type="match status" value="1"/>
</dbReference>